<dbReference type="InterPro" id="IPR044398">
    <property type="entry name" value="Globin-sensor_dom"/>
</dbReference>
<evidence type="ECO:0000259" key="1">
    <source>
        <dbReference type="PROSITE" id="PS51832"/>
    </source>
</evidence>
<dbReference type="InterPro" id="IPR003607">
    <property type="entry name" value="HD/PDEase_dom"/>
</dbReference>
<dbReference type="SUPFAM" id="SSF46458">
    <property type="entry name" value="Globin-like"/>
    <property type="match status" value="1"/>
</dbReference>
<dbReference type="InterPro" id="IPR039379">
    <property type="entry name" value="Protoglobin_sensor_dom"/>
</dbReference>
<dbReference type="Gene3D" id="1.10.3210.10">
    <property type="entry name" value="Hypothetical protein af1432"/>
    <property type="match status" value="1"/>
</dbReference>
<dbReference type="InterPro" id="IPR012292">
    <property type="entry name" value="Globin/Proto"/>
</dbReference>
<dbReference type="InterPro" id="IPR037522">
    <property type="entry name" value="HD_GYP_dom"/>
</dbReference>
<dbReference type="EMBL" id="LKHS01000005">
    <property type="protein sequence ID" value="KQH86902.1"/>
    <property type="molecule type" value="Genomic_DNA"/>
</dbReference>
<dbReference type="PANTHER" id="PTHR45228">
    <property type="entry name" value="CYCLIC DI-GMP PHOSPHODIESTERASE TM_0186-RELATED"/>
    <property type="match status" value="1"/>
</dbReference>
<dbReference type="GO" id="GO:0008081">
    <property type="term" value="F:phosphoric diester hydrolase activity"/>
    <property type="evidence" value="ECO:0007669"/>
    <property type="project" value="UniProtKB-ARBA"/>
</dbReference>
<evidence type="ECO:0000313" key="2">
    <source>
        <dbReference type="EMBL" id="KQH86902.1"/>
    </source>
</evidence>
<feature type="domain" description="HD-GYP" evidence="1">
    <location>
        <begin position="169"/>
        <end position="366"/>
    </location>
</feature>
<dbReference type="InterPro" id="IPR052020">
    <property type="entry name" value="Cyclic_di-GMP/3'3'-cGAMP_PDE"/>
</dbReference>
<dbReference type="CDD" id="cd01068">
    <property type="entry name" value="globin_sensor"/>
    <property type="match status" value="1"/>
</dbReference>
<keyword evidence="2" id="KW-0378">Hydrolase</keyword>
<comment type="caution">
    <text evidence="2">The sequence shown here is derived from an EMBL/GenBank/DDBJ whole genome shotgun (WGS) entry which is preliminary data.</text>
</comment>
<dbReference type="Proteomes" id="UP000051221">
    <property type="component" value="Unassembled WGS sequence"/>
</dbReference>
<dbReference type="GO" id="GO:0020037">
    <property type="term" value="F:heme binding"/>
    <property type="evidence" value="ECO:0007669"/>
    <property type="project" value="InterPro"/>
</dbReference>
<dbReference type="SUPFAM" id="SSF109604">
    <property type="entry name" value="HD-domain/PDEase-like"/>
    <property type="match status" value="1"/>
</dbReference>
<evidence type="ECO:0000313" key="3">
    <source>
        <dbReference type="Proteomes" id="UP000051221"/>
    </source>
</evidence>
<dbReference type="PROSITE" id="PS51832">
    <property type="entry name" value="HD_GYP"/>
    <property type="match status" value="1"/>
</dbReference>
<proteinExistence type="predicted"/>
<organism evidence="2 3">
    <name type="scientific">Vibrio furnissii</name>
    <dbReference type="NCBI Taxonomy" id="29494"/>
    <lineage>
        <taxon>Bacteria</taxon>
        <taxon>Pseudomonadati</taxon>
        <taxon>Pseudomonadota</taxon>
        <taxon>Gammaproteobacteria</taxon>
        <taxon>Vibrionales</taxon>
        <taxon>Vibrionaceae</taxon>
        <taxon>Vibrio</taxon>
    </lineage>
</organism>
<protein>
    <submittedName>
        <fullName evidence="2">Phosphohydrolase</fullName>
    </submittedName>
</protein>
<dbReference type="Pfam" id="PF13487">
    <property type="entry name" value="HD_5"/>
    <property type="match status" value="1"/>
</dbReference>
<dbReference type="Gene3D" id="1.10.490.10">
    <property type="entry name" value="Globins"/>
    <property type="match status" value="1"/>
</dbReference>
<gene>
    <name evidence="2" type="ORF">AMR76_07425</name>
</gene>
<sequence>MEVAFGSDPGNAIRRWASYLAIDQQTVDALREYYWIMERNIDEVLAFVYDHLSSCPETAQFYQNEQSIVRARGHLRDHLMLYVFRGHFGVDYYNATIRIGQTHQRLGIDFKVYSGAYCIVMSQLARVVYQSLAPNIDNIHRYMSALNRAIFLDLGLATAVYYDTACFELEELAYELNFALAKAGEFRDNETGEHIKRISRMSFELAKALGQPAHWCKMIQIASPLHDVGKIGVPDEILLKPGKLDADEWKLMQQHPAIGGDIIPDNKSELIRMARRISLTHHEKWDGSGYPAGLAGEEIPLEGRIVAICDVFDALLSTRPYKRAWSVAEVVAYLRENRAKHFDPLLLDCFLEHLDSMLHIRHQFEDAAQPETVAD</sequence>
<reference evidence="2 3" key="1">
    <citation type="submission" date="2015-08" db="EMBL/GenBank/DDBJ databases">
        <title>Antibacterial properties of a collection of Vibrionaceae strains.</title>
        <authorList>
            <person name="Giubergia S."/>
        </authorList>
    </citation>
    <scope>NUCLEOTIDE SEQUENCE [LARGE SCALE GENOMIC DNA]</scope>
    <source>
        <strain evidence="2 3">S0821</strain>
    </source>
</reference>
<dbReference type="CDD" id="cd00077">
    <property type="entry name" value="HDc"/>
    <property type="match status" value="1"/>
</dbReference>
<dbReference type="AlphaFoldDB" id="A0A0Q2RS25"/>
<dbReference type="GO" id="GO:0019825">
    <property type="term" value="F:oxygen binding"/>
    <property type="evidence" value="ECO:0007669"/>
    <property type="project" value="InterPro"/>
</dbReference>
<dbReference type="InParanoid" id="A0A0Q2RS25"/>
<dbReference type="Pfam" id="PF11563">
    <property type="entry name" value="Protoglobin"/>
    <property type="match status" value="1"/>
</dbReference>
<keyword evidence="3" id="KW-1185">Reference proteome</keyword>
<accession>A0A0Q2RS25</accession>
<name>A0A0Q2RS25_VIBFU</name>
<dbReference type="PANTHER" id="PTHR45228:SF5">
    <property type="entry name" value="CYCLIC DI-GMP PHOSPHODIESTERASE VC_1348-RELATED"/>
    <property type="match status" value="1"/>
</dbReference>
<dbReference type="SMART" id="SM00471">
    <property type="entry name" value="HDc"/>
    <property type="match status" value="1"/>
</dbReference>
<dbReference type="InterPro" id="IPR009050">
    <property type="entry name" value="Globin-like_sf"/>
</dbReference>
<dbReference type="RefSeq" id="WP_055465775.1">
    <property type="nucleotide sequence ID" value="NZ_CP128201.1"/>
</dbReference>